<dbReference type="Pfam" id="PF10977">
    <property type="entry name" value="DUF2797"/>
    <property type="match status" value="1"/>
</dbReference>
<protein>
    <recommendedName>
        <fullName evidence="3">DUF2797 domain-containing protein</fullName>
    </recommendedName>
</protein>
<dbReference type="InterPro" id="IPR021246">
    <property type="entry name" value="DUF2797"/>
</dbReference>
<dbReference type="AlphaFoldDB" id="A0A097ELT8"/>
<evidence type="ECO:0008006" key="3">
    <source>
        <dbReference type="Google" id="ProtNLM"/>
    </source>
</evidence>
<dbReference type="eggNOG" id="ENOG502Z7J9">
    <property type="taxonomic scope" value="Bacteria"/>
</dbReference>
<organism evidence="1 2">
    <name type="scientific">Candidatus Francisella endociliophora</name>
    <dbReference type="NCBI Taxonomy" id="653937"/>
    <lineage>
        <taxon>Bacteria</taxon>
        <taxon>Pseudomonadati</taxon>
        <taxon>Pseudomonadota</taxon>
        <taxon>Gammaproteobacteria</taxon>
        <taxon>Thiotrichales</taxon>
        <taxon>Francisellaceae</taxon>
        <taxon>Francisella</taxon>
    </lineage>
</organism>
<sequence>MEKTINLHKMNTSLDESNNAIYYLDDICINDYIGQNLKIEFLDEINCVSCGAKTKKSYSQGHCFMCMRKLPECDICIVKPELCHFAAGTCRDSGWGEENCMKTHIVYLANTGDTKVGITKLKNVPSRWIDQGASQAIPIFAVESRLISGLVEVAIKDHISDKTNWRKMLQGDPENSVNFASLRDELMEKSSEKIAEIKAKYGENSVEPVDGKIQNINYPVLEYPTKIKSFNLDKDPIIDAKLMGIKGQYLIFDTGVINIRKFSGYKCNISR</sequence>
<dbReference type="KEGG" id="frf:LO80_00160"/>
<keyword evidence="2" id="KW-1185">Reference proteome</keyword>
<evidence type="ECO:0000313" key="1">
    <source>
        <dbReference type="EMBL" id="AIT08539.1"/>
    </source>
</evidence>
<proteinExistence type="predicted"/>
<dbReference type="STRING" id="1547445.LO80_00160"/>
<gene>
    <name evidence="1" type="ORF">LO80_00160</name>
</gene>
<dbReference type="RefSeq" id="WP_040007470.1">
    <property type="nucleotide sequence ID" value="NZ_CP009574.1"/>
</dbReference>
<dbReference type="Proteomes" id="UP000029672">
    <property type="component" value="Chromosome"/>
</dbReference>
<evidence type="ECO:0000313" key="2">
    <source>
        <dbReference type="Proteomes" id="UP000029672"/>
    </source>
</evidence>
<accession>A0A097ELT8</accession>
<dbReference type="HOGENOM" id="CLU_1019163_0_0_6"/>
<dbReference type="EMBL" id="CP009574">
    <property type="protein sequence ID" value="AIT08539.1"/>
    <property type="molecule type" value="Genomic_DNA"/>
</dbReference>
<name>A0A097ELT8_9GAMM</name>
<dbReference type="OrthoDB" id="9775734at2"/>
<reference evidence="1 2" key="1">
    <citation type="submission" date="2014-10" db="EMBL/GenBank/DDBJ databases">
        <title>Whole genome sequence of Francisella endociliophora strain FSC1006, isolated from a laboratory culture of the marine ciliate Euplotes raikovi.</title>
        <authorList>
            <person name="Granberg M."/>
            <person name="Backman S."/>
            <person name="Lundmark E."/>
            <person name="Nilsson E."/>
            <person name="Karlsson E."/>
            <person name="Thelaus J."/>
            <person name="Ohrman C."/>
            <person name="Larkeryd A."/>
            <person name="Stenberg P."/>
        </authorList>
    </citation>
    <scope>NUCLEOTIDE SEQUENCE [LARGE SCALE GENOMIC DNA]</scope>
    <source>
        <strain evidence="1 2">FSC1006</strain>
    </source>
</reference>